<evidence type="ECO:0000259" key="3">
    <source>
        <dbReference type="SMART" id="SM00278"/>
    </source>
</evidence>
<organism evidence="4 5">
    <name type="scientific">Silvimonas terrae</name>
    <dbReference type="NCBI Taxonomy" id="300266"/>
    <lineage>
        <taxon>Bacteria</taxon>
        <taxon>Pseudomonadati</taxon>
        <taxon>Pseudomonadota</taxon>
        <taxon>Betaproteobacteria</taxon>
        <taxon>Neisseriales</taxon>
        <taxon>Chitinibacteraceae</taxon>
        <taxon>Silvimonas</taxon>
    </lineage>
</organism>
<keyword evidence="5" id="KW-1185">Reference proteome</keyword>
<dbReference type="InterPro" id="IPR010994">
    <property type="entry name" value="RuvA_2-like"/>
</dbReference>
<name>A0A840RHU7_9NEIS</name>
<dbReference type="InterPro" id="IPR004509">
    <property type="entry name" value="Competence_ComEA_HhH"/>
</dbReference>
<protein>
    <submittedName>
        <fullName evidence="4">Competence protein ComEA</fullName>
    </submittedName>
</protein>
<dbReference type="InterPro" id="IPR003583">
    <property type="entry name" value="Hlx-hairpin-Hlx_DNA-bd_motif"/>
</dbReference>
<feature type="region of interest" description="Disordered" evidence="1">
    <location>
        <begin position="84"/>
        <end position="120"/>
    </location>
</feature>
<dbReference type="NCBIfam" id="TIGR00426">
    <property type="entry name" value="competence protein ComEA helix-hairpin-helix repeat region"/>
    <property type="match status" value="1"/>
</dbReference>
<dbReference type="Pfam" id="PF12836">
    <property type="entry name" value="HHH_3"/>
    <property type="match status" value="1"/>
</dbReference>
<dbReference type="GO" id="GO:0015627">
    <property type="term" value="C:type II protein secretion system complex"/>
    <property type="evidence" value="ECO:0007669"/>
    <property type="project" value="TreeGrafter"/>
</dbReference>
<proteinExistence type="predicted"/>
<dbReference type="Proteomes" id="UP000543030">
    <property type="component" value="Unassembled WGS sequence"/>
</dbReference>
<evidence type="ECO:0000313" key="4">
    <source>
        <dbReference type="EMBL" id="MBB5192667.1"/>
    </source>
</evidence>
<feature type="signal peptide" evidence="2">
    <location>
        <begin position="1"/>
        <end position="20"/>
    </location>
</feature>
<accession>A0A840RHU7</accession>
<feature type="chain" id="PRO_5032747541" evidence="2">
    <location>
        <begin position="21"/>
        <end position="120"/>
    </location>
</feature>
<feature type="domain" description="Helix-hairpin-helix DNA-binding motif class 1" evidence="3">
    <location>
        <begin position="30"/>
        <end position="49"/>
    </location>
</feature>
<evidence type="ECO:0000256" key="2">
    <source>
        <dbReference type="SAM" id="SignalP"/>
    </source>
</evidence>
<gene>
    <name evidence="4" type="ORF">HNQ50_003411</name>
</gene>
<dbReference type="GO" id="GO:0003677">
    <property type="term" value="F:DNA binding"/>
    <property type="evidence" value="ECO:0007669"/>
    <property type="project" value="InterPro"/>
</dbReference>
<dbReference type="SUPFAM" id="SSF47781">
    <property type="entry name" value="RuvA domain 2-like"/>
    <property type="match status" value="1"/>
</dbReference>
<dbReference type="InterPro" id="IPR051675">
    <property type="entry name" value="Endo/Exo/Phosphatase_dom_1"/>
</dbReference>
<dbReference type="EMBL" id="JACHHN010000007">
    <property type="protein sequence ID" value="MBB5192667.1"/>
    <property type="molecule type" value="Genomic_DNA"/>
</dbReference>
<dbReference type="RefSeq" id="WP_184102335.1">
    <property type="nucleotide sequence ID" value="NZ_JACHHN010000007.1"/>
</dbReference>
<sequence length="120" mass="12561">MKKWLVALLSLFLIMGSALAAVNINTATLEQLETIKGIGPSKAKAIIDYRTQNGPFKTPEDIMKVAGIKEGTYNKIKGDIAISGATMTPTPVPVGAKAPAGSEKPPTTKPTKPPKTKASS</sequence>
<evidence type="ECO:0000256" key="1">
    <source>
        <dbReference type="SAM" id="MobiDB-lite"/>
    </source>
</evidence>
<dbReference type="AlphaFoldDB" id="A0A840RHU7"/>
<dbReference type="PANTHER" id="PTHR21180">
    <property type="entry name" value="ENDONUCLEASE/EXONUCLEASE/PHOSPHATASE FAMILY DOMAIN-CONTAINING PROTEIN 1"/>
    <property type="match status" value="1"/>
</dbReference>
<dbReference type="GO" id="GO:0015628">
    <property type="term" value="P:protein secretion by the type II secretion system"/>
    <property type="evidence" value="ECO:0007669"/>
    <property type="project" value="TreeGrafter"/>
</dbReference>
<dbReference type="SMART" id="SM00278">
    <property type="entry name" value="HhH1"/>
    <property type="match status" value="2"/>
</dbReference>
<feature type="domain" description="Helix-hairpin-helix DNA-binding motif class 1" evidence="3">
    <location>
        <begin position="60"/>
        <end position="79"/>
    </location>
</feature>
<dbReference type="Gene3D" id="1.10.150.280">
    <property type="entry name" value="AF1531-like domain"/>
    <property type="match status" value="1"/>
</dbReference>
<comment type="caution">
    <text evidence="4">The sequence shown here is derived from an EMBL/GenBank/DDBJ whole genome shotgun (WGS) entry which is preliminary data.</text>
</comment>
<evidence type="ECO:0000313" key="5">
    <source>
        <dbReference type="Proteomes" id="UP000543030"/>
    </source>
</evidence>
<dbReference type="GO" id="GO:0006281">
    <property type="term" value="P:DNA repair"/>
    <property type="evidence" value="ECO:0007669"/>
    <property type="project" value="InterPro"/>
</dbReference>
<dbReference type="PANTHER" id="PTHR21180:SF32">
    <property type="entry name" value="ENDONUCLEASE_EXONUCLEASE_PHOSPHATASE FAMILY DOMAIN-CONTAINING PROTEIN 1"/>
    <property type="match status" value="1"/>
</dbReference>
<keyword evidence="2" id="KW-0732">Signal</keyword>
<reference evidence="4 5" key="1">
    <citation type="submission" date="2020-08" db="EMBL/GenBank/DDBJ databases">
        <title>Genomic Encyclopedia of Type Strains, Phase IV (KMG-IV): sequencing the most valuable type-strain genomes for metagenomic binning, comparative biology and taxonomic classification.</title>
        <authorList>
            <person name="Goeker M."/>
        </authorList>
    </citation>
    <scope>NUCLEOTIDE SEQUENCE [LARGE SCALE GENOMIC DNA]</scope>
    <source>
        <strain evidence="4 5">DSM 18233</strain>
    </source>
</reference>